<sequence>MNARQLLTATAFALSVFTPGIGMTAANNPHAGDGTSHVVDYRDATTRLSQDTVLNVLRGAQSRGEFNPAAGDSTVSPSTAQKSSTTRMSVIEMINHSGLSKGDAS</sequence>
<organism evidence="2 3">
    <name type="scientific">Limnobacter humi</name>
    <dbReference type="NCBI Taxonomy" id="1778671"/>
    <lineage>
        <taxon>Bacteria</taxon>
        <taxon>Pseudomonadati</taxon>
        <taxon>Pseudomonadota</taxon>
        <taxon>Betaproteobacteria</taxon>
        <taxon>Burkholderiales</taxon>
        <taxon>Burkholderiaceae</taxon>
        <taxon>Limnobacter</taxon>
    </lineage>
</organism>
<proteinExistence type="predicted"/>
<gene>
    <name evidence="2" type="ORF">NQT62_10140</name>
</gene>
<keyword evidence="3" id="KW-1185">Reference proteome</keyword>
<dbReference type="Proteomes" id="UP001204142">
    <property type="component" value="Unassembled WGS sequence"/>
</dbReference>
<evidence type="ECO:0000313" key="2">
    <source>
        <dbReference type="EMBL" id="MCQ8896791.1"/>
    </source>
</evidence>
<evidence type="ECO:0000256" key="1">
    <source>
        <dbReference type="SAM" id="MobiDB-lite"/>
    </source>
</evidence>
<feature type="compositionally biased region" description="Polar residues" evidence="1">
    <location>
        <begin position="73"/>
        <end position="85"/>
    </location>
</feature>
<reference evidence="2 3" key="1">
    <citation type="submission" date="2022-07" db="EMBL/GenBank/DDBJ databases">
        <authorList>
            <person name="Xamxidin M."/>
            <person name="Wu M."/>
        </authorList>
    </citation>
    <scope>NUCLEOTIDE SEQUENCE [LARGE SCALE GENOMIC DNA]</scope>
    <source>
        <strain evidence="2 3">NBRC 111650</strain>
    </source>
</reference>
<accession>A0ABT1WGY4</accession>
<dbReference type="RefSeq" id="WP_256764584.1">
    <property type="nucleotide sequence ID" value="NZ_JANIGO010000003.1"/>
</dbReference>
<comment type="caution">
    <text evidence="2">The sequence shown here is derived from an EMBL/GenBank/DDBJ whole genome shotgun (WGS) entry which is preliminary data.</text>
</comment>
<dbReference type="EMBL" id="JANIGO010000003">
    <property type="protein sequence ID" value="MCQ8896791.1"/>
    <property type="molecule type" value="Genomic_DNA"/>
</dbReference>
<protein>
    <recommendedName>
        <fullName evidence="4">DUF4148 domain-containing protein</fullName>
    </recommendedName>
</protein>
<evidence type="ECO:0000313" key="3">
    <source>
        <dbReference type="Proteomes" id="UP001204142"/>
    </source>
</evidence>
<feature type="region of interest" description="Disordered" evidence="1">
    <location>
        <begin position="62"/>
        <end position="85"/>
    </location>
</feature>
<name>A0ABT1WGY4_9BURK</name>
<evidence type="ECO:0008006" key="4">
    <source>
        <dbReference type="Google" id="ProtNLM"/>
    </source>
</evidence>